<dbReference type="GO" id="GO:0046872">
    <property type="term" value="F:metal ion binding"/>
    <property type="evidence" value="ECO:0007669"/>
    <property type="project" value="UniProtKB-KW"/>
</dbReference>
<feature type="domain" description="SLH" evidence="9">
    <location>
        <begin position="533"/>
        <end position="589"/>
    </location>
</feature>
<dbReference type="InterPro" id="IPR013783">
    <property type="entry name" value="Ig-like_fold"/>
</dbReference>
<dbReference type="GO" id="GO:0005576">
    <property type="term" value="C:extracellular region"/>
    <property type="evidence" value="ECO:0007669"/>
    <property type="project" value="UniProtKB-SubCell"/>
</dbReference>
<dbReference type="Proteomes" id="UP000188597">
    <property type="component" value="Unassembled WGS sequence"/>
</dbReference>
<keyword evidence="2 7" id="KW-0645">Protease</keyword>
<feature type="active site" description="Charge relay system" evidence="6 7">
    <location>
        <position position="169"/>
    </location>
</feature>
<dbReference type="InterPro" id="IPR001119">
    <property type="entry name" value="SLH_dom"/>
</dbReference>
<accession>A0A1V3GC57</accession>
<dbReference type="PROSITE" id="PS00138">
    <property type="entry name" value="SUBTILASE_SER"/>
    <property type="match status" value="1"/>
</dbReference>
<dbReference type="PANTHER" id="PTHR43806">
    <property type="entry name" value="PEPTIDASE S8"/>
    <property type="match status" value="1"/>
</dbReference>
<feature type="domain" description="SLH" evidence="9">
    <location>
        <begin position="590"/>
        <end position="647"/>
    </location>
</feature>
<reference evidence="10 11" key="1">
    <citation type="submission" date="2016-11" db="EMBL/GenBank/DDBJ databases">
        <authorList>
            <person name="Jaros S."/>
            <person name="Januszkiewicz K."/>
            <person name="Wedrychowicz H."/>
        </authorList>
    </citation>
    <scope>NUCLEOTIDE SEQUENCE [LARGE SCALE GENOMIC DNA]</scope>
    <source>
        <strain evidence="10 11">Con a/3</strain>
    </source>
</reference>
<dbReference type="InterPro" id="IPR037045">
    <property type="entry name" value="S8pro/Inhibitor_I9_sf"/>
</dbReference>
<organism evidence="10 11">
    <name type="scientific">Fictibacillus arsenicus</name>
    <dbReference type="NCBI Taxonomy" id="255247"/>
    <lineage>
        <taxon>Bacteria</taxon>
        <taxon>Bacillati</taxon>
        <taxon>Bacillota</taxon>
        <taxon>Bacilli</taxon>
        <taxon>Bacillales</taxon>
        <taxon>Fictibacillaceae</taxon>
        <taxon>Fictibacillus</taxon>
    </lineage>
</organism>
<dbReference type="Gene3D" id="2.60.40.10">
    <property type="entry name" value="Immunoglobulins"/>
    <property type="match status" value="1"/>
</dbReference>
<name>A0A1V3GC57_9BACL</name>
<evidence type="ECO:0000256" key="8">
    <source>
        <dbReference type="RuleBase" id="RU003355"/>
    </source>
</evidence>
<gene>
    <name evidence="10" type="ORF">UN64_04350</name>
</gene>
<dbReference type="InterPro" id="IPR022398">
    <property type="entry name" value="Peptidase_S8_His-AS"/>
</dbReference>
<evidence type="ECO:0000259" key="9">
    <source>
        <dbReference type="PROSITE" id="PS51272"/>
    </source>
</evidence>
<evidence type="ECO:0000256" key="6">
    <source>
        <dbReference type="PIRSR" id="PIRSR615500-1"/>
    </source>
</evidence>
<dbReference type="RefSeq" id="WP_171978792.1">
    <property type="nucleotide sequence ID" value="NZ_MQMF01000001.1"/>
</dbReference>
<feature type="active site" description="Charge relay system" evidence="6 7">
    <location>
        <position position="138"/>
    </location>
</feature>
<dbReference type="InterPro" id="IPR036852">
    <property type="entry name" value="Peptidase_S8/S53_dom_sf"/>
</dbReference>
<evidence type="ECO:0000256" key="2">
    <source>
        <dbReference type="ARBA" id="ARBA00022670"/>
    </source>
</evidence>
<feature type="active site" description="Charge relay system" evidence="6 7">
    <location>
        <position position="328"/>
    </location>
</feature>
<dbReference type="InterPro" id="IPR023828">
    <property type="entry name" value="Peptidase_S8_Ser-AS"/>
</dbReference>
<dbReference type="InterPro" id="IPR000209">
    <property type="entry name" value="Peptidase_S8/S53_dom"/>
</dbReference>
<dbReference type="Gene3D" id="3.40.50.200">
    <property type="entry name" value="Peptidase S8/S53 domain"/>
    <property type="match status" value="1"/>
</dbReference>
<dbReference type="GO" id="GO:0004252">
    <property type="term" value="F:serine-type endopeptidase activity"/>
    <property type="evidence" value="ECO:0007669"/>
    <property type="project" value="UniProtKB-UniRule"/>
</dbReference>
<feature type="domain" description="SLH" evidence="9">
    <location>
        <begin position="469"/>
        <end position="532"/>
    </location>
</feature>
<dbReference type="CDD" id="cd07477">
    <property type="entry name" value="Peptidases_S8_Subtilisin_subset"/>
    <property type="match status" value="1"/>
</dbReference>
<evidence type="ECO:0000256" key="7">
    <source>
        <dbReference type="PROSITE-ProRule" id="PRU01240"/>
    </source>
</evidence>
<evidence type="ECO:0000256" key="5">
    <source>
        <dbReference type="ARBA" id="ARBA00022825"/>
    </source>
</evidence>
<dbReference type="InterPro" id="IPR034202">
    <property type="entry name" value="Subtilisin_Carlsberg-like"/>
</dbReference>
<keyword evidence="5 7" id="KW-0720">Serine protease</keyword>
<keyword evidence="4 7" id="KW-0378">Hydrolase</keyword>
<evidence type="ECO:0000256" key="3">
    <source>
        <dbReference type="ARBA" id="ARBA00022723"/>
    </source>
</evidence>
<dbReference type="SUPFAM" id="SSF52743">
    <property type="entry name" value="Subtilisin-like"/>
    <property type="match status" value="1"/>
</dbReference>
<dbReference type="PROSITE" id="PS51272">
    <property type="entry name" value="SLH"/>
    <property type="match status" value="3"/>
</dbReference>
<dbReference type="PANTHER" id="PTHR43806:SF11">
    <property type="entry name" value="CEREVISIN-RELATED"/>
    <property type="match status" value="1"/>
</dbReference>
<dbReference type="InterPro" id="IPR023827">
    <property type="entry name" value="Peptidase_S8_Asp-AS"/>
</dbReference>
<comment type="caution">
    <text evidence="10">The sequence shown here is derived from an EMBL/GenBank/DDBJ whole genome shotgun (WGS) entry which is preliminary data.</text>
</comment>
<dbReference type="Pfam" id="PF00082">
    <property type="entry name" value="Peptidase_S8"/>
    <property type="match status" value="1"/>
</dbReference>
<dbReference type="Gene3D" id="3.30.70.80">
    <property type="entry name" value="Peptidase S8 propeptide/proteinase inhibitor I9"/>
    <property type="match status" value="1"/>
</dbReference>
<dbReference type="PRINTS" id="PR00723">
    <property type="entry name" value="SUBTILISIN"/>
</dbReference>
<dbReference type="SUPFAM" id="SSF54897">
    <property type="entry name" value="Protease propeptides/inhibitors"/>
    <property type="match status" value="1"/>
</dbReference>
<dbReference type="PROSITE" id="PS00136">
    <property type="entry name" value="SUBTILASE_ASP"/>
    <property type="match status" value="1"/>
</dbReference>
<evidence type="ECO:0000313" key="11">
    <source>
        <dbReference type="Proteomes" id="UP000188597"/>
    </source>
</evidence>
<dbReference type="InterPro" id="IPR015500">
    <property type="entry name" value="Peptidase_S8_subtilisin-rel"/>
</dbReference>
<proteinExistence type="inferred from homology"/>
<dbReference type="GO" id="GO:0006508">
    <property type="term" value="P:proteolysis"/>
    <property type="evidence" value="ECO:0007669"/>
    <property type="project" value="UniProtKB-KW"/>
</dbReference>
<dbReference type="Pfam" id="PF00395">
    <property type="entry name" value="SLH"/>
    <property type="match status" value="3"/>
</dbReference>
<dbReference type="PROSITE" id="PS00137">
    <property type="entry name" value="SUBTILASE_HIS"/>
    <property type="match status" value="1"/>
</dbReference>
<evidence type="ECO:0000256" key="1">
    <source>
        <dbReference type="ARBA" id="ARBA00011073"/>
    </source>
</evidence>
<sequence length="647" mass="70039">MASFKSKISVFLISSFIVTNLSIGHQTAFAETASIQDEINTSSYIIGFKNQIDEELIKRLGGSIELRLESIGAVSATLSSKAAIQLASSSLVRFIELDKQVVLEEQYIDPQIYGLNFSKVINENNNFTGRGLKIGVMDTGIDIDHSDLRVAGGVSFVPGMSSYDDNNGHGTHVAGIIGAQDNTFGVKGLAPNAQLYSIKVLDANGAGQHSQIISGIEWAVQNGLDIVNLSLAGEGGSSALKLAVDEAYNKGLLIVAASGNHSDNTFSEDQYVMYPAKYSSVIAVGAVDKDKKHPNFSGAGPELEFVAPGVNIYSTFFNNSYETLTGTSMATPYVSAIFALYKEAYPLLTPSQLRTKIQGKALDLGAVGRDVNYGFGLIQAPILDKNPPTAPGSLNYKIGNTGIMLKWTASIDQSKIKGYNIFRNGIKIKSLLNTTQFTEKVSPGFYLYEVTAVDEDGNESQKSKIDTMVYLTFPDITSSKWYAPFVYDLTARKSVGGYPDGKFYPEKPITRGEAVSMIGRALQLDGRQRSTSFPDVSSSYFASGYVASMAQKKFAGGFPDGSFKPAQTITRAEVVSLLDRAYSFKETAGTPKIFPDVKTSHFAYKAIQHLSLAKIANGYPDGTFKPQQPVTRAEMSVFLSRTIEEKQ</sequence>
<dbReference type="EMBL" id="MQMF01000001">
    <property type="protein sequence ID" value="OOE14430.1"/>
    <property type="molecule type" value="Genomic_DNA"/>
</dbReference>
<evidence type="ECO:0000256" key="4">
    <source>
        <dbReference type="ARBA" id="ARBA00022801"/>
    </source>
</evidence>
<keyword evidence="3" id="KW-0479">Metal-binding</keyword>
<dbReference type="AlphaFoldDB" id="A0A1V3GC57"/>
<dbReference type="InterPro" id="IPR050131">
    <property type="entry name" value="Peptidase_S8_subtilisin-like"/>
</dbReference>
<dbReference type="PROSITE" id="PS51892">
    <property type="entry name" value="SUBTILASE"/>
    <property type="match status" value="1"/>
</dbReference>
<comment type="similarity">
    <text evidence="1 7 8">Belongs to the peptidase S8 family.</text>
</comment>
<evidence type="ECO:0000313" key="10">
    <source>
        <dbReference type="EMBL" id="OOE14430.1"/>
    </source>
</evidence>
<protein>
    <recommendedName>
        <fullName evidence="9">SLH domain-containing protein</fullName>
    </recommendedName>
</protein>